<accession>A0A1J5UIF3</accession>
<dbReference type="AlphaFoldDB" id="A0A1J5UIF3"/>
<evidence type="ECO:0000313" key="3">
    <source>
        <dbReference type="Proteomes" id="UP000182798"/>
    </source>
</evidence>
<feature type="signal peptide" evidence="1">
    <location>
        <begin position="1"/>
        <end position="18"/>
    </location>
</feature>
<evidence type="ECO:0000256" key="1">
    <source>
        <dbReference type="SAM" id="SignalP"/>
    </source>
</evidence>
<proteinExistence type="predicted"/>
<organism evidence="2 3">
    <name type="scientific">Bathymodiolus thermophilus thioautotrophic gill symbiont</name>
    <dbReference type="NCBI Taxonomy" id="2360"/>
    <lineage>
        <taxon>Bacteria</taxon>
        <taxon>Pseudomonadati</taxon>
        <taxon>Pseudomonadota</taxon>
        <taxon>Gammaproteobacteria</taxon>
        <taxon>sulfur-oxidizing symbionts</taxon>
    </lineage>
</organism>
<comment type="caution">
    <text evidence="2">The sequence shown here is derived from an EMBL/GenBank/DDBJ whole genome shotgun (WGS) entry which is preliminary data.</text>
</comment>
<reference evidence="3" key="1">
    <citation type="submission" date="2016-09" db="EMBL/GenBank/DDBJ databases">
        <title>Genome Sequence of Bathymodiolus thermophilus sulfur-oxidizing gill endosymbiont.</title>
        <authorList>
            <person name="Ponnudurai R."/>
            <person name="Kleiner M."/>
            <person name="Sayavedra L."/>
            <person name="Thuermer A."/>
            <person name="Felbeck H."/>
            <person name="Schlueter R."/>
            <person name="Schweder T."/>
            <person name="Markert S."/>
        </authorList>
    </citation>
    <scope>NUCLEOTIDE SEQUENCE [LARGE SCALE GENOMIC DNA]</scope>
    <source>
        <strain evidence="3">BAT/CrabSpa'14</strain>
    </source>
</reference>
<dbReference type="RefSeq" id="WP_071563264.1">
    <property type="nucleotide sequence ID" value="NZ_CAESAQ020000076.1"/>
</dbReference>
<gene>
    <name evidence="2" type="ORF">BGC33_07520</name>
</gene>
<dbReference type="Proteomes" id="UP000182798">
    <property type="component" value="Unassembled WGS sequence"/>
</dbReference>
<keyword evidence="1" id="KW-0732">Signal</keyword>
<evidence type="ECO:0000313" key="2">
    <source>
        <dbReference type="EMBL" id="OIR25685.1"/>
    </source>
</evidence>
<feature type="chain" id="PRO_5009636003" evidence="1">
    <location>
        <begin position="19"/>
        <end position="99"/>
    </location>
</feature>
<name>A0A1J5UIF3_9GAMM</name>
<protein>
    <submittedName>
        <fullName evidence="2">Uncharacterized protein</fullName>
    </submittedName>
</protein>
<dbReference type="OrthoDB" id="9941374at2"/>
<dbReference type="EMBL" id="MIQH01000047">
    <property type="protein sequence ID" value="OIR25685.1"/>
    <property type="molecule type" value="Genomic_DNA"/>
</dbReference>
<sequence>MKFIISLCFLMLISLASAKDMNVMDKNMHSMQQTTMQFADKSADCCSENIHISCSSVVAIDVLTIFSQKIINSMHLSVPVFEASYSSFIAKTPTPPPTV</sequence>